<dbReference type="AlphaFoldDB" id="A0A2W4XNT0"/>
<name>A0A2W4XNT0_9CYAN</name>
<reference evidence="2 3" key="2">
    <citation type="submission" date="2018-06" db="EMBL/GenBank/DDBJ databases">
        <title>Metagenomic assembly of (sub)arctic Cyanobacteria and their associated microbiome from non-axenic cultures.</title>
        <authorList>
            <person name="Baurain D."/>
        </authorList>
    </citation>
    <scope>NUCLEOTIDE SEQUENCE [LARGE SCALE GENOMIC DNA]</scope>
    <source>
        <strain evidence="2">ULC027bin1</strain>
    </source>
</reference>
<evidence type="ECO:0000313" key="2">
    <source>
        <dbReference type="EMBL" id="PZO57847.1"/>
    </source>
</evidence>
<accession>A0A2W4XNT0</accession>
<dbReference type="InterPro" id="IPR024983">
    <property type="entry name" value="CHAT_dom"/>
</dbReference>
<reference evidence="3" key="1">
    <citation type="submission" date="2018-04" db="EMBL/GenBank/DDBJ databases">
        <authorList>
            <person name="Cornet L."/>
        </authorList>
    </citation>
    <scope>NUCLEOTIDE SEQUENCE [LARGE SCALE GENOMIC DNA]</scope>
</reference>
<evidence type="ECO:0000259" key="1">
    <source>
        <dbReference type="Pfam" id="PF12770"/>
    </source>
</evidence>
<evidence type="ECO:0000313" key="3">
    <source>
        <dbReference type="Proteomes" id="UP000249794"/>
    </source>
</evidence>
<sequence length="417" mass="45799">MALEAAFDKNVDTFETTIRTSRAEDDVFYDPTSLASDALDIVNAQDGTVLIYPVVLEDTLWLLWTATGGVVGSVEVPDANRADLSRAVVRFRELLTQQDSQSLAELKEVGQQLYGWLIEPLSTELEANNIQHLVFAQDRATRYLPMAALHDGEQYLLEKYTVSTVLSAALTDTTDRLGDVASANTLGLGLDIAKGGFSALPNVREELQSVIREDENDTTGIYPGRVFMNESFTFNTLSEQVRRYRILHIATHAEFVPTIKDASYLVDGNGQQLTIDQIGSLDTQFNNLHLVILSACQTALGGESLDGTEIAGVSSYFLGKNKAEAVLATLWRVDDAGTSLLMQRFYEFMATGKLTKAEALRQAQLSLLNGEATLDQRFDKLGIERGGLVLENASNSSPATLEHPYYWAPFILIGNSL</sequence>
<dbReference type="Pfam" id="PF12770">
    <property type="entry name" value="CHAT"/>
    <property type="match status" value="1"/>
</dbReference>
<gene>
    <name evidence="2" type="ORF">DCF15_06200</name>
</gene>
<comment type="caution">
    <text evidence="2">The sequence shown here is derived from an EMBL/GenBank/DDBJ whole genome shotgun (WGS) entry which is preliminary data.</text>
</comment>
<feature type="domain" description="CHAT" evidence="1">
    <location>
        <begin position="108"/>
        <end position="415"/>
    </location>
</feature>
<organism evidence="2 3">
    <name type="scientific">Phormidesmis priestleyi</name>
    <dbReference type="NCBI Taxonomy" id="268141"/>
    <lineage>
        <taxon>Bacteria</taxon>
        <taxon>Bacillati</taxon>
        <taxon>Cyanobacteriota</taxon>
        <taxon>Cyanophyceae</taxon>
        <taxon>Leptolyngbyales</taxon>
        <taxon>Leptolyngbyaceae</taxon>
        <taxon>Phormidesmis</taxon>
    </lineage>
</organism>
<dbReference type="Proteomes" id="UP000249794">
    <property type="component" value="Unassembled WGS sequence"/>
</dbReference>
<dbReference type="EMBL" id="QBMP01000043">
    <property type="protein sequence ID" value="PZO57847.1"/>
    <property type="molecule type" value="Genomic_DNA"/>
</dbReference>
<protein>
    <recommendedName>
        <fullName evidence="1">CHAT domain-containing protein</fullName>
    </recommendedName>
</protein>
<proteinExistence type="predicted"/>